<sequence>MGANALGVQRLAFFRFYGTVLAKQIVCMVVIELNQVKLHAFHGVYEGEKYTGSTYEINVRVAYEEGDTTFDDLKNTINYVEILEIVKQRMRNSTGLLEKVADGIIKEIRRQYPFTNEVSLTIYKLDAPVENFEGKIGVTLHKKFDG</sequence>
<keyword evidence="6" id="KW-0456">Lyase</keyword>
<dbReference type="Gene3D" id="3.30.1130.10">
    <property type="match status" value="1"/>
</dbReference>
<dbReference type="STRING" id="1703345.A3860_31900"/>
<dbReference type="NCBIfam" id="TIGR00526">
    <property type="entry name" value="folB_dom"/>
    <property type="match status" value="1"/>
</dbReference>
<evidence type="ECO:0000256" key="6">
    <source>
        <dbReference type="ARBA" id="ARBA00023239"/>
    </source>
</evidence>
<dbReference type="AlphaFoldDB" id="A0A1V9FT70"/>
<dbReference type="Proteomes" id="UP000192796">
    <property type="component" value="Unassembled WGS sequence"/>
</dbReference>
<comment type="similarity">
    <text evidence="3">Belongs to the DHNA family.</text>
</comment>
<evidence type="ECO:0000256" key="3">
    <source>
        <dbReference type="ARBA" id="ARBA00005708"/>
    </source>
</evidence>
<dbReference type="EC" id="4.1.2.25" evidence="4"/>
<feature type="domain" description="Dihydroneopterin aldolase/epimerase" evidence="8">
    <location>
        <begin position="31"/>
        <end position="142"/>
    </location>
</feature>
<dbReference type="InterPro" id="IPR043133">
    <property type="entry name" value="GTP-CH-I_C/QueF"/>
</dbReference>
<organism evidence="9 10">
    <name type="scientific">Niastella vici</name>
    <dbReference type="NCBI Taxonomy" id="1703345"/>
    <lineage>
        <taxon>Bacteria</taxon>
        <taxon>Pseudomonadati</taxon>
        <taxon>Bacteroidota</taxon>
        <taxon>Chitinophagia</taxon>
        <taxon>Chitinophagales</taxon>
        <taxon>Chitinophagaceae</taxon>
        <taxon>Niastella</taxon>
    </lineage>
</organism>
<dbReference type="SUPFAM" id="SSF55620">
    <property type="entry name" value="Tetrahydrobiopterin biosynthesis enzymes-like"/>
    <property type="match status" value="1"/>
</dbReference>
<evidence type="ECO:0000256" key="7">
    <source>
        <dbReference type="ARBA" id="ARBA00032903"/>
    </source>
</evidence>
<protein>
    <recommendedName>
        <fullName evidence="4">dihydroneopterin aldolase</fullName>
        <ecNumber evidence="4">4.1.2.25</ecNumber>
    </recommendedName>
    <alternativeName>
        <fullName evidence="7">7,8-dihydroneopterin aldolase</fullName>
    </alternativeName>
</protein>
<dbReference type="PANTHER" id="PTHR42844:SF1">
    <property type="entry name" value="DIHYDRONEOPTERIN ALDOLASE 1-RELATED"/>
    <property type="match status" value="1"/>
</dbReference>
<evidence type="ECO:0000313" key="10">
    <source>
        <dbReference type="Proteomes" id="UP000192796"/>
    </source>
</evidence>
<evidence type="ECO:0000256" key="2">
    <source>
        <dbReference type="ARBA" id="ARBA00005013"/>
    </source>
</evidence>
<comment type="pathway">
    <text evidence="2">Cofactor biosynthesis; tetrahydrofolate biosynthesis; 2-amino-4-hydroxy-6-hydroxymethyl-7,8-dihydropteridine diphosphate from 7,8-dihydroneopterin triphosphate: step 3/4.</text>
</comment>
<dbReference type="EMBL" id="LVYD01000057">
    <property type="protein sequence ID" value="OQP61530.1"/>
    <property type="molecule type" value="Genomic_DNA"/>
</dbReference>
<comment type="caution">
    <text evidence="9">The sequence shown here is derived from an EMBL/GenBank/DDBJ whole genome shotgun (WGS) entry which is preliminary data.</text>
</comment>
<evidence type="ECO:0000256" key="5">
    <source>
        <dbReference type="ARBA" id="ARBA00022909"/>
    </source>
</evidence>
<reference evidence="9 10" key="1">
    <citation type="submission" date="2016-03" db="EMBL/GenBank/DDBJ databases">
        <title>Niastella vici sp. nov., isolated from farmland soil.</title>
        <authorList>
            <person name="Chen L."/>
            <person name="Wang D."/>
            <person name="Yang S."/>
            <person name="Wang G."/>
        </authorList>
    </citation>
    <scope>NUCLEOTIDE SEQUENCE [LARGE SCALE GENOMIC DNA]</scope>
    <source>
        <strain evidence="9 10">DJ57</strain>
    </source>
</reference>
<dbReference type="GO" id="GO:0005737">
    <property type="term" value="C:cytoplasm"/>
    <property type="evidence" value="ECO:0007669"/>
    <property type="project" value="TreeGrafter"/>
</dbReference>
<gene>
    <name evidence="9" type="ORF">A3860_31900</name>
</gene>
<proteinExistence type="inferred from homology"/>
<keyword evidence="5" id="KW-0289">Folate biosynthesis</keyword>
<evidence type="ECO:0000259" key="8">
    <source>
        <dbReference type="SMART" id="SM00905"/>
    </source>
</evidence>
<evidence type="ECO:0000256" key="4">
    <source>
        <dbReference type="ARBA" id="ARBA00013043"/>
    </source>
</evidence>
<comment type="catalytic activity">
    <reaction evidence="1">
        <text>7,8-dihydroneopterin = 6-hydroxymethyl-7,8-dihydropterin + glycolaldehyde</text>
        <dbReference type="Rhea" id="RHEA:10540"/>
        <dbReference type="ChEBI" id="CHEBI:17001"/>
        <dbReference type="ChEBI" id="CHEBI:17071"/>
        <dbReference type="ChEBI" id="CHEBI:44841"/>
        <dbReference type="EC" id="4.1.2.25"/>
    </reaction>
</comment>
<dbReference type="GO" id="GO:0004150">
    <property type="term" value="F:dihydroneopterin aldolase activity"/>
    <property type="evidence" value="ECO:0007669"/>
    <property type="project" value="UniProtKB-EC"/>
</dbReference>
<dbReference type="InterPro" id="IPR006157">
    <property type="entry name" value="FolB_dom"/>
</dbReference>
<dbReference type="GO" id="GO:0046656">
    <property type="term" value="P:folic acid biosynthetic process"/>
    <property type="evidence" value="ECO:0007669"/>
    <property type="project" value="UniProtKB-KW"/>
</dbReference>
<accession>A0A1V9FT70</accession>
<keyword evidence="10" id="KW-1185">Reference proteome</keyword>
<name>A0A1V9FT70_9BACT</name>
<evidence type="ECO:0000313" key="9">
    <source>
        <dbReference type="EMBL" id="OQP61530.1"/>
    </source>
</evidence>
<dbReference type="PANTHER" id="PTHR42844">
    <property type="entry name" value="DIHYDRONEOPTERIN ALDOLASE 1-RELATED"/>
    <property type="match status" value="1"/>
</dbReference>
<evidence type="ECO:0000256" key="1">
    <source>
        <dbReference type="ARBA" id="ARBA00001353"/>
    </source>
</evidence>
<dbReference type="InterPro" id="IPR006156">
    <property type="entry name" value="Dihydroneopterin_aldolase"/>
</dbReference>
<dbReference type="SMART" id="SM00905">
    <property type="entry name" value="FolB"/>
    <property type="match status" value="1"/>
</dbReference>
<dbReference type="Pfam" id="PF02152">
    <property type="entry name" value="FolB"/>
    <property type="match status" value="1"/>
</dbReference>